<organism evidence="1 2">
    <name type="scientific">Gordonia insulae</name>
    <dbReference type="NCBI Taxonomy" id="2420509"/>
    <lineage>
        <taxon>Bacteria</taxon>
        <taxon>Bacillati</taxon>
        <taxon>Actinomycetota</taxon>
        <taxon>Actinomycetes</taxon>
        <taxon>Mycobacteriales</taxon>
        <taxon>Gordoniaceae</taxon>
        <taxon>Gordonia</taxon>
    </lineage>
</organism>
<evidence type="ECO:0000313" key="1">
    <source>
        <dbReference type="EMBL" id="AZG43592.1"/>
    </source>
</evidence>
<name>A0A3G8JGE9_9ACTN</name>
<dbReference type="AlphaFoldDB" id="A0A3G8JGE9"/>
<sequence length="74" mass="8445">MWCFTEVQPVLATPALTLPMGPLPTELANPGRSNRHRGRTQWRFVVTGCDRTFLRVLQEGLEKGKRGVVYPFFL</sequence>
<protein>
    <submittedName>
        <fullName evidence="1">Uncharacterized protein</fullName>
    </submittedName>
</protein>
<proteinExistence type="predicted"/>
<dbReference type="Proteomes" id="UP000271469">
    <property type="component" value="Chromosome"/>
</dbReference>
<gene>
    <name evidence="1" type="ORF">D7316_00161</name>
</gene>
<keyword evidence="2" id="KW-1185">Reference proteome</keyword>
<reference evidence="1 2" key="1">
    <citation type="submission" date="2018-11" db="EMBL/GenBank/DDBJ databases">
        <title>Gordonia insulae sp. nov., isolated from an island soil.</title>
        <authorList>
            <person name="Kim Y.S."/>
            <person name="Kim S.B."/>
        </authorList>
    </citation>
    <scope>NUCLEOTIDE SEQUENCE [LARGE SCALE GENOMIC DNA]</scope>
    <source>
        <strain evidence="1 2">MMS17-SY073</strain>
    </source>
</reference>
<dbReference type="EMBL" id="CP033972">
    <property type="protein sequence ID" value="AZG43592.1"/>
    <property type="molecule type" value="Genomic_DNA"/>
</dbReference>
<accession>A0A3G8JGE9</accession>
<evidence type="ECO:0000313" key="2">
    <source>
        <dbReference type="Proteomes" id="UP000271469"/>
    </source>
</evidence>
<dbReference type="KEGG" id="gom:D7316_00161"/>